<gene>
    <name evidence="2" type="ORF">SADUNF_Sadunf16G0070200</name>
</gene>
<dbReference type="Proteomes" id="UP000657918">
    <property type="component" value="Chromosome 16"/>
</dbReference>
<accession>A0A835J8H6</accession>
<keyword evidence="3" id="KW-1185">Reference proteome</keyword>
<protein>
    <submittedName>
        <fullName evidence="2">Uncharacterized protein</fullName>
    </submittedName>
</protein>
<feature type="compositionally biased region" description="Polar residues" evidence="1">
    <location>
        <begin position="16"/>
        <end position="26"/>
    </location>
</feature>
<evidence type="ECO:0000256" key="1">
    <source>
        <dbReference type="SAM" id="MobiDB-lite"/>
    </source>
</evidence>
<evidence type="ECO:0000313" key="2">
    <source>
        <dbReference type="EMBL" id="KAF9664936.1"/>
    </source>
</evidence>
<sequence>MQVTKHQMRPAKHSEATNPPWTSSQDQQDHRRPRSQAIPIAISKILAGPSRQHEVKTKGLASARSANQAGSQEPDEARTTQWSIANNLLKDKHKLSAGGGSMSFFKDCRVMYLIVTFLQSKWDSTTKKLVDNGILDFLQSHIFNGWKEMMVVVLEQVKQSRVYGICAFLEHSSDKRVWKPTEKV</sequence>
<feature type="compositionally biased region" description="Basic residues" evidence="1">
    <location>
        <begin position="1"/>
        <end position="11"/>
    </location>
</feature>
<feature type="region of interest" description="Disordered" evidence="1">
    <location>
        <begin position="1"/>
        <end position="79"/>
    </location>
</feature>
<organism evidence="2 3">
    <name type="scientific">Salix dunnii</name>
    <dbReference type="NCBI Taxonomy" id="1413687"/>
    <lineage>
        <taxon>Eukaryota</taxon>
        <taxon>Viridiplantae</taxon>
        <taxon>Streptophyta</taxon>
        <taxon>Embryophyta</taxon>
        <taxon>Tracheophyta</taxon>
        <taxon>Spermatophyta</taxon>
        <taxon>Magnoliopsida</taxon>
        <taxon>eudicotyledons</taxon>
        <taxon>Gunneridae</taxon>
        <taxon>Pentapetalae</taxon>
        <taxon>rosids</taxon>
        <taxon>fabids</taxon>
        <taxon>Malpighiales</taxon>
        <taxon>Salicaceae</taxon>
        <taxon>Saliceae</taxon>
        <taxon>Salix</taxon>
    </lineage>
</organism>
<reference evidence="2 3" key="1">
    <citation type="submission" date="2020-10" db="EMBL/GenBank/DDBJ databases">
        <title>Plant Genome Project.</title>
        <authorList>
            <person name="Zhang R.-G."/>
        </authorList>
    </citation>
    <scope>NUCLEOTIDE SEQUENCE [LARGE SCALE GENOMIC DNA]</scope>
    <source>
        <strain evidence="2">FAFU-HL-1</strain>
        <tissue evidence="2">Leaf</tissue>
    </source>
</reference>
<dbReference type="AlphaFoldDB" id="A0A835J8H6"/>
<comment type="caution">
    <text evidence="2">The sequence shown here is derived from an EMBL/GenBank/DDBJ whole genome shotgun (WGS) entry which is preliminary data.</text>
</comment>
<evidence type="ECO:0000313" key="3">
    <source>
        <dbReference type="Proteomes" id="UP000657918"/>
    </source>
</evidence>
<dbReference type="EMBL" id="JADGMS010000016">
    <property type="protein sequence ID" value="KAF9664936.1"/>
    <property type="molecule type" value="Genomic_DNA"/>
</dbReference>
<proteinExistence type="predicted"/>
<name>A0A835J8H6_9ROSI</name>